<evidence type="ECO:0000256" key="8">
    <source>
        <dbReference type="ARBA" id="ARBA00022741"/>
    </source>
</evidence>
<feature type="binding site" evidence="16">
    <location>
        <begin position="370"/>
        <end position="377"/>
    </location>
    <ligand>
        <name>ATP</name>
        <dbReference type="ChEBI" id="CHEBI:30616"/>
    </ligand>
</feature>
<comment type="subunit">
    <text evidence="16">The system is composed of three essential subunits: KdpA, KdpB and KdpC.</text>
</comment>
<name>A0A4R4TTE5_9ACTN</name>
<dbReference type="GO" id="GO:0005886">
    <property type="term" value="C:plasma membrane"/>
    <property type="evidence" value="ECO:0007669"/>
    <property type="project" value="UniProtKB-SubCell"/>
</dbReference>
<feature type="transmembrane region" description="Helical" evidence="16">
    <location>
        <begin position="211"/>
        <end position="232"/>
    </location>
</feature>
<dbReference type="Proteomes" id="UP000295345">
    <property type="component" value="Unassembled WGS sequence"/>
</dbReference>
<dbReference type="InterPro" id="IPR023214">
    <property type="entry name" value="HAD_sf"/>
</dbReference>
<feature type="transmembrane region" description="Helical" evidence="16">
    <location>
        <begin position="33"/>
        <end position="52"/>
    </location>
</feature>
<dbReference type="InterPro" id="IPR036412">
    <property type="entry name" value="HAD-like_sf"/>
</dbReference>
<evidence type="ECO:0000256" key="13">
    <source>
        <dbReference type="ARBA" id="ARBA00022989"/>
    </source>
</evidence>
<keyword evidence="14 16" id="KW-0406">Ion transport</keyword>
<comment type="similarity">
    <text evidence="16">Belongs to the cation transport ATPase (P-type) (TC 3.A.3) family. Type IA subfamily.</text>
</comment>
<dbReference type="Gene3D" id="3.40.50.1000">
    <property type="entry name" value="HAD superfamily/HAD-like"/>
    <property type="match status" value="1"/>
</dbReference>
<feature type="domain" description="P-type ATPase A" evidence="18">
    <location>
        <begin position="100"/>
        <end position="200"/>
    </location>
</feature>
<dbReference type="GO" id="GO:0000287">
    <property type="term" value="F:magnesium ion binding"/>
    <property type="evidence" value="ECO:0007669"/>
    <property type="project" value="UniProtKB-UniRule"/>
</dbReference>
<dbReference type="InterPro" id="IPR044492">
    <property type="entry name" value="P_typ_ATPase_HD_dom"/>
</dbReference>
<proteinExistence type="inferred from homology"/>
<comment type="caution">
    <text evidence="19">The sequence shown here is derived from an EMBL/GenBank/DDBJ whole genome shotgun (WGS) entry which is preliminary data.</text>
</comment>
<dbReference type="GO" id="GO:0016887">
    <property type="term" value="F:ATP hydrolysis activity"/>
    <property type="evidence" value="ECO:0007669"/>
    <property type="project" value="InterPro"/>
</dbReference>
<dbReference type="InterPro" id="IPR001757">
    <property type="entry name" value="P_typ_ATPase"/>
</dbReference>
<keyword evidence="15 16" id="KW-0472">Membrane</keyword>
<organism evidence="19 20">
    <name type="scientific">Streptomyces hainanensis</name>
    <dbReference type="NCBI Taxonomy" id="402648"/>
    <lineage>
        <taxon>Bacteria</taxon>
        <taxon>Bacillati</taxon>
        <taxon>Actinomycetota</taxon>
        <taxon>Actinomycetes</taxon>
        <taxon>Kitasatosporales</taxon>
        <taxon>Streptomycetaceae</taxon>
        <taxon>Streptomyces</taxon>
    </lineage>
</organism>
<dbReference type="EC" id="7.2.2.6" evidence="16"/>
<dbReference type="InterPro" id="IPR006391">
    <property type="entry name" value="P-type_ATPase_bsu_IA"/>
</dbReference>
<dbReference type="GO" id="GO:0005524">
    <property type="term" value="F:ATP binding"/>
    <property type="evidence" value="ECO:0007669"/>
    <property type="project" value="UniProtKB-UniRule"/>
</dbReference>
<comment type="subcellular location">
    <subcellularLocation>
        <location evidence="1 16">Cell membrane</location>
        <topology evidence="1 16">Multi-pass membrane protein</topology>
    </subcellularLocation>
</comment>
<feature type="compositionally biased region" description="Basic and acidic residues" evidence="17">
    <location>
        <begin position="411"/>
        <end position="432"/>
    </location>
</feature>
<feature type="binding site" evidence="16">
    <location>
        <position position="336"/>
    </location>
    <ligand>
        <name>ATP</name>
        <dbReference type="ChEBI" id="CHEBI:30616"/>
    </ligand>
</feature>
<keyword evidence="9 16" id="KW-0067">ATP-binding</keyword>
<dbReference type="PANTHER" id="PTHR43743">
    <property type="entry name" value="POTASSIUM-TRANSPORTING ATPASE ATP-BINDING SUBUNIT"/>
    <property type="match status" value="1"/>
</dbReference>
<comment type="function">
    <text evidence="16">Part of the high-affinity ATP-driven potassium transport (or Kdp) system, which catalyzes the hydrolysis of ATP coupled with the electrogenic transport of potassium into the cytoplasm. This subunit is responsible for energy coupling to the transport system and for the release of the potassium ions to the cytoplasm.</text>
</comment>
<dbReference type="Gene3D" id="2.70.150.10">
    <property type="entry name" value="Calcium-transporting ATPase, cytoplasmic transduction domain A"/>
    <property type="match status" value="1"/>
</dbReference>
<dbReference type="PRINTS" id="PR00119">
    <property type="entry name" value="CATATPASE"/>
</dbReference>
<dbReference type="InterPro" id="IPR023299">
    <property type="entry name" value="ATPase_P-typ_cyto_dom_N"/>
</dbReference>
<dbReference type="FunFam" id="2.70.150.10:FF:000033">
    <property type="entry name" value="Potassium-transporting ATPase ATP-binding subunit"/>
    <property type="match status" value="1"/>
</dbReference>
<evidence type="ECO:0000313" key="19">
    <source>
        <dbReference type="EMBL" id="TDC78433.1"/>
    </source>
</evidence>
<dbReference type="GO" id="GO:0008556">
    <property type="term" value="F:P-type potassium transmembrane transporter activity"/>
    <property type="evidence" value="ECO:0007669"/>
    <property type="project" value="UniProtKB-UniRule"/>
</dbReference>
<keyword evidence="7 16" id="KW-0479">Metal-binding</keyword>
<evidence type="ECO:0000256" key="17">
    <source>
        <dbReference type="SAM" id="MobiDB-lite"/>
    </source>
</evidence>
<dbReference type="SUPFAM" id="SSF56784">
    <property type="entry name" value="HAD-like"/>
    <property type="match status" value="1"/>
</dbReference>
<keyword evidence="10 16" id="KW-0460">Magnesium</keyword>
<gene>
    <name evidence="16 19" type="primary">kdpB</name>
    <name evidence="19" type="ORF">E1283_05145</name>
</gene>
<dbReference type="Pfam" id="PF00702">
    <property type="entry name" value="Hydrolase"/>
    <property type="match status" value="1"/>
</dbReference>
<keyword evidence="13 16" id="KW-1133">Transmembrane helix</keyword>
<protein>
    <recommendedName>
        <fullName evidence="16">Potassium-transporting ATPase ATP-binding subunit</fullName>
        <ecNumber evidence="16">7.2.2.6</ecNumber>
    </recommendedName>
    <alternativeName>
        <fullName evidence="16">ATP phosphohydrolase [potassium-transporting] B chain</fullName>
    </alternativeName>
    <alternativeName>
        <fullName evidence="16">Potassium-binding and translocating subunit B</fullName>
    </alternativeName>
    <alternativeName>
        <fullName evidence="16">Potassium-translocating ATPase B chain</fullName>
    </alternativeName>
</protein>
<evidence type="ECO:0000256" key="15">
    <source>
        <dbReference type="ARBA" id="ARBA00023136"/>
    </source>
</evidence>
<dbReference type="SFLD" id="SFLDG00002">
    <property type="entry name" value="C1.7:_P-type_atpase_like"/>
    <property type="match status" value="1"/>
</dbReference>
<evidence type="ECO:0000256" key="9">
    <source>
        <dbReference type="ARBA" id="ARBA00022840"/>
    </source>
</evidence>
<keyword evidence="5 16" id="KW-0597">Phosphoprotein</keyword>
<keyword evidence="20" id="KW-1185">Reference proteome</keyword>
<dbReference type="CDD" id="cd02078">
    <property type="entry name" value="P-type_ATPase_K"/>
    <property type="match status" value="1"/>
</dbReference>
<comment type="catalytic activity">
    <reaction evidence="16">
        <text>K(+)(out) + ATP + H2O = K(+)(in) + ADP + phosphate + H(+)</text>
        <dbReference type="Rhea" id="RHEA:16777"/>
        <dbReference type="ChEBI" id="CHEBI:15377"/>
        <dbReference type="ChEBI" id="CHEBI:15378"/>
        <dbReference type="ChEBI" id="CHEBI:29103"/>
        <dbReference type="ChEBI" id="CHEBI:30616"/>
        <dbReference type="ChEBI" id="CHEBI:43474"/>
        <dbReference type="ChEBI" id="CHEBI:456216"/>
        <dbReference type="EC" id="7.2.2.6"/>
    </reaction>
</comment>
<feature type="region of interest" description="Disordered" evidence="17">
    <location>
        <begin position="399"/>
        <end position="434"/>
    </location>
</feature>
<evidence type="ECO:0000256" key="2">
    <source>
        <dbReference type="ARBA" id="ARBA00022448"/>
    </source>
</evidence>
<evidence type="ECO:0000313" key="20">
    <source>
        <dbReference type="Proteomes" id="UP000295345"/>
    </source>
</evidence>
<accession>A0A4R4TTE5</accession>
<evidence type="ECO:0000256" key="6">
    <source>
        <dbReference type="ARBA" id="ARBA00022692"/>
    </source>
</evidence>
<dbReference type="RefSeq" id="WP_132816664.1">
    <property type="nucleotide sequence ID" value="NZ_SMKI01000033.1"/>
</dbReference>
<evidence type="ECO:0000256" key="10">
    <source>
        <dbReference type="ARBA" id="ARBA00022842"/>
    </source>
</evidence>
<dbReference type="SFLD" id="SFLDS00003">
    <property type="entry name" value="Haloacid_Dehalogenase"/>
    <property type="match status" value="1"/>
</dbReference>
<dbReference type="Gene3D" id="3.40.1110.10">
    <property type="entry name" value="Calcium-transporting ATPase, cytoplasmic domain N"/>
    <property type="match status" value="1"/>
</dbReference>
<keyword evidence="8 16" id="KW-0547">Nucleotide-binding</keyword>
<dbReference type="InterPro" id="IPR018303">
    <property type="entry name" value="ATPase_P-typ_P_site"/>
</dbReference>
<dbReference type="PANTHER" id="PTHR43743:SF1">
    <property type="entry name" value="POTASSIUM-TRANSPORTING ATPASE ATP-BINDING SUBUNIT"/>
    <property type="match status" value="1"/>
</dbReference>
<feature type="binding site" evidence="16">
    <location>
        <position position="546"/>
    </location>
    <ligand>
        <name>Mg(2+)</name>
        <dbReference type="ChEBI" id="CHEBI:18420"/>
    </ligand>
</feature>
<dbReference type="AlphaFoldDB" id="A0A4R4TTE5"/>
<feature type="binding site" evidence="16">
    <location>
        <position position="389"/>
    </location>
    <ligand>
        <name>ATP</name>
        <dbReference type="ChEBI" id="CHEBI:30616"/>
    </ligand>
</feature>
<reference evidence="19 20" key="1">
    <citation type="submission" date="2019-03" db="EMBL/GenBank/DDBJ databases">
        <title>Draft genome sequences of novel Actinobacteria.</title>
        <authorList>
            <person name="Sahin N."/>
            <person name="Ay H."/>
            <person name="Saygin H."/>
        </authorList>
    </citation>
    <scope>NUCLEOTIDE SEQUENCE [LARGE SCALE GENOMIC DNA]</scope>
    <source>
        <strain evidence="19 20">DSM 41900</strain>
    </source>
</reference>
<evidence type="ECO:0000256" key="7">
    <source>
        <dbReference type="ARBA" id="ARBA00022723"/>
    </source>
</evidence>
<evidence type="ECO:0000256" key="11">
    <source>
        <dbReference type="ARBA" id="ARBA00022958"/>
    </source>
</evidence>
<keyword evidence="11 16" id="KW-0630">Potassium</keyword>
<dbReference type="NCBIfam" id="TIGR01497">
    <property type="entry name" value="kdpB"/>
    <property type="match status" value="1"/>
</dbReference>
<dbReference type="SUPFAM" id="SSF81653">
    <property type="entry name" value="Calcium ATPase, transduction domain A"/>
    <property type="match status" value="1"/>
</dbReference>
<sequence length="711" mass="74971">MTARHPTGHGFSPRQLAAALPDALRKFDPRHTVRAPVIFVVWIGSLVTTVSAVVNPSFFGFAIAGWLWATVLFANLAEAVAEGRGRAQAEALRRTKKETVARRLRPDGGEEQVPGTQLVVGDRVVVEAGQLIPGDGEVIDGVASVDESTMTGESAPVIRESGGDRSSVTGGTTVLSDRIVVRITTCPGEGFLDRMISLVEGASRQKTPNEIALNILLASLTIVFLLAVATLQPMAAYSGRQQTLIVLTALLVCLIPTTIGALLSAIGIAGMDRLVQRNVIAVSGRAVEAAGDVNTLLLDKTGTITLGARHATEFIPAPDVEERELAEAAQLSSLADETPEGRSIVVLAKNEYGLRGREEGRVTGVTFVPFTAHTRMSGVDLDDGRRIRKGASTAVMKWVRDQGGHPPPDSVRGDPHGADSVRGDPHGADSVRGDPQQKLGLLVEAISGEGGTPLLVAERLPDRPARVLGVIRLRDIVKAGISERFAELHRMGISTVMITGDNPATAAAIAREAGVDRYLAEATPEDKMDLIRREQAGGRLVAMTGDGTNDAPALAQADVGVAMNAGTMAAKEAGNMVDLDSNPTKLIEIVAIGKQLLITRGALTTFSIANDVAKYFAIIPAMFTGVYPQLGHLNVMNLGSAQSAVLSAVIFNAVVIVALIPIALRGVRYRPTSAATMLRRNLAVYGLGGLVTPFVGIKLIDLVVHLLPGIR</sequence>
<evidence type="ECO:0000256" key="5">
    <source>
        <dbReference type="ARBA" id="ARBA00022553"/>
    </source>
</evidence>
<keyword evidence="4 16" id="KW-0633">Potassium transport</keyword>
<feature type="binding site" evidence="16">
    <location>
        <position position="340"/>
    </location>
    <ligand>
        <name>ATP</name>
        <dbReference type="ChEBI" id="CHEBI:30616"/>
    </ligand>
</feature>
<dbReference type="InterPro" id="IPR023298">
    <property type="entry name" value="ATPase_P-typ_TM_dom_sf"/>
</dbReference>
<dbReference type="SUPFAM" id="SSF81660">
    <property type="entry name" value="Metal cation-transporting ATPase, ATP-binding domain N"/>
    <property type="match status" value="1"/>
</dbReference>
<keyword evidence="3 16" id="KW-1003">Cell membrane</keyword>
<dbReference type="Pfam" id="PF00122">
    <property type="entry name" value="E1-E2_ATPase"/>
    <property type="match status" value="1"/>
</dbReference>
<feature type="transmembrane region" description="Helical" evidence="16">
    <location>
        <begin position="244"/>
        <end position="268"/>
    </location>
</feature>
<feature type="transmembrane region" description="Helical" evidence="16">
    <location>
        <begin position="58"/>
        <end position="77"/>
    </location>
</feature>
<dbReference type="OrthoDB" id="9814270at2"/>
<dbReference type="InterPro" id="IPR008250">
    <property type="entry name" value="ATPase_P-typ_transduc_dom_A_sf"/>
</dbReference>
<evidence type="ECO:0000256" key="3">
    <source>
        <dbReference type="ARBA" id="ARBA00022475"/>
    </source>
</evidence>
<dbReference type="HAMAP" id="MF_00285">
    <property type="entry name" value="KdpB"/>
    <property type="match status" value="1"/>
</dbReference>
<evidence type="ECO:0000259" key="18">
    <source>
        <dbReference type="Pfam" id="PF00122"/>
    </source>
</evidence>
<evidence type="ECO:0000256" key="4">
    <source>
        <dbReference type="ARBA" id="ARBA00022538"/>
    </source>
</evidence>
<dbReference type="SUPFAM" id="SSF81665">
    <property type="entry name" value="Calcium ATPase, transmembrane domain M"/>
    <property type="match status" value="1"/>
</dbReference>
<evidence type="ECO:0000256" key="16">
    <source>
        <dbReference type="HAMAP-Rule" id="MF_00285"/>
    </source>
</evidence>
<feature type="active site" description="4-aspartylphosphate intermediate" evidence="16">
    <location>
        <position position="299"/>
    </location>
</feature>
<evidence type="ECO:0000256" key="12">
    <source>
        <dbReference type="ARBA" id="ARBA00022967"/>
    </source>
</evidence>
<dbReference type="InterPro" id="IPR059000">
    <property type="entry name" value="ATPase_P-type_domA"/>
</dbReference>
<dbReference type="EMBL" id="SMKI01000033">
    <property type="protein sequence ID" value="TDC78433.1"/>
    <property type="molecule type" value="Genomic_DNA"/>
</dbReference>
<dbReference type="NCBIfam" id="TIGR01494">
    <property type="entry name" value="ATPase_P-type"/>
    <property type="match status" value="2"/>
</dbReference>
<dbReference type="SFLD" id="SFLDF00027">
    <property type="entry name" value="p-type_atpase"/>
    <property type="match status" value="1"/>
</dbReference>
<keyword evidence="6 16" id="KW-0812">Transmembrane</keyword>
<feature type="transmembrane region" description="Helical" evidence="16">
    <location>
        <begin position="684"/>
        <end position="707"/>
    </location>
</feature>
<feature type="binding site" evidence="16">
    <location>
        <position position="550"/>
    </location>
    <ligand>
        <name>Mg(2+)</name>
        <dbReference type="ChEBI" id="CHEBI:18420"/>
    </ligand>
</feature>
<evidence type="ECO:0000256" key="14">
    <source>
        <dbReference type="ARBA" id="ARBA00023065"/>
    </source>
</evidence>
<keyword evidence="2 16" id="KW-0813">Transport</keyword>
<dbReference type="PROSITE" id="PS00154">
    <property type="entry name" value="ATPASE_E1_E2"/>
    <property type="match status" value="1"/>
</dbReference>
<comment type="caution">
    <text evidence="16">Lacks conserved residue(s) required for the propagation of feature annotation.</text>
</comment>
<keyword evidence="12 16" id="KW-1278">Translocase</keyword>
<evidence type="ECO:0000256" key="1">
    <source>
        <dbReference type="ARBA" id="ARBA00004651"/>
    </source>
</evidence>
<feature type="transmembrane region" description="Helical" evidence="16">
    <location>
        <begin position="644"/>
        <end position="664"/>
    </location>
</feature>